<comment type="catalytic activity">
    <reaction evidence="5">
        <text>a 1-acyl-sn-glycero-3-phosphate + an acyl-CoA = a 1,2-diacyl-sn-glycero-3-phosphate + CoA</text>
        <dbReference type="Rhea" id="RHEA:19709"/>
        <dbReference type="ChEBI" id="CHEBI:57287"/>
        <dbReference type="ChEBI" id="CHEBI:57970"/>
        <dbReference type="ChEBI" id="CHEBI:58342"/>
        <dbReference type="ChEBI" id="CHEBI:58608"/>
        <dbReference type="EC" id="2.3.1.51"/>
    </reaction>
</comment>
<dbReference type="GO" id="GO:0006654">
    <property type="term" value="P:phosphatidic acid biosynthetic process"/>
    <property type="evidence" value="ECO:0007669"/>
    <property type="project" value="TreeGrafter"/>
</dbReference>
<evidence type="ECO:0000256" key="5">
    <source>
        <dbReference type="RuleBase" id="RU361267"/>
    </source>
</evidence>
<name>A0A0X3NJX4_SCHSO</name>
<dbReference type="GO" id="GO:0005783">
    <property type="term" value="C:endoplasmic reticulum"/>
    <property type="evidence" value="ECO:0007669"/>
    <property type="project" value="TreeGrafter"/>
</dbReference>
<keyword evidence="3 5" id="KW-0808">Transferase</keyword>
<dbReference type="Pfam" id="PF01553">
    <property type="entry name" value="Acyltransferase"/>
    <property type="match status" value="1"/>
</dbReference>
<evidence type="ECO:0000256" key="3">
    <source>
        <dbReference type="ARBA" id="ARBA00022679"/>
    </source>
</evidence>
<accession>A0A0X3NJX4</accession>
<gene>
    <name evidence="7" type="primary">PLCB</name>
    <name evidence="7" type="ORF">TR147530</name>
</gene>
<evidence type="ECO:0000256" key="4">
    <source>
        <dbReference type="ARBA" id="ARBA00023315"/>
    </source>
</evidence>
<dbReference type="PANTHER" id="PTHR10434">
    <property type="entry name" value="1-ACYL-SN-GLYCEROL-3-PHOSPHATE ACYLTRANSFERASE"/>
    <property type="match status" value="1"/>
</dbReference>
<dbReference type="GO" id="GO:0016020">
    <property type="term" value="C:membrane"/>
    <property type="evidence" value="ECO:0007669"/>
    <property type="project" value="InterPro"/>
</dbReference>
<dbReference type="EC" id="2.3.1.51" evidence="5"/>
<keyword evidence="5" id="KW-0444">Lipid biosynthesis</keyword>
<keyword evidence="5" id="KW-0443">Lipid metabolism</keyword>
<dbReference type="PANTHER" id="PTHR10434:SF11">
    <property type="entry name" value="1-ACYL-SN-GLYCEROL-3-PHOSPHATE ACYLTRANSFERASE"/>
    <property type="match status" value="1"/>
</dbReference>
<sequence>MWDLMAEAFGLRTVVHGSVDHLNAQPHVIVCNHQSFLDILSLIPVWPRVCTFVAKRSIRFYGPFGLLVWFLKAILIDRKDRMGSIGELQRAAEIIREEQVSVIIFPEGTRGSMGEKLLPFKKGPFHMAISAQVPIQPVVIEPYSTFYDFKRRIARSGVV</sequence>
<feature type="domain" description="Phospholipid/glycerol acyltransferase" evidence="6">
    <location>
        <begin position="27"/>
        <end position="143"/>
    </location>
</feature>
<dbReference type="InterPro" id="IPR004552">
    <property type="entry name" value="AGP_acyltrans"/>
</dbReference>
<keyword evidence="5" id="KW-0594">Phospholipid biosynthesis</keyword>
<dbReference type="SMART" id="SM00563">
    <property type="entry name" value="PlsC"/>
    <property type="match status" value="1"/>
</dbReference>
<keyword evidence="4 5" id="KW-0012">Acyltransferase</keyword>
<comment type="similarity">
    <text evidence="2 5">Belongs to the 1-acyl-sn-glycerol-3-phosphate acyltransferase family.</text>
</comment>
<evidence type="ECO:0000313" key="7">
    <source>
        <dbReference type="EMBL" id="JAP40259.1"/>
    </source>
</evidence>
<dbReference type="SUPFAM" id="SSF69593">
    <property type="entry name" value="Glycerol-3-phosphate (1)-acyltransferase"/>
    <property type="match status" value="1"/>
</dbReference>
<organism evidence="7">
    <name type="scientific">Schistocephalus solidus</name>
    <name type="common">Tapeworm</name>
    <dbReference type="NCBI Taxonomy" id="70667"/>
    <lineage>
        <taxon>Eukaryota</taxon>
        <taxon>Metazoa</taxon>
        <taxon>Spiralia</taxon>
        <taxon>Lophotrochozoa</taxon>
        <taxon>Platyhelminthes</taxon>
        <taxon>Cestoda</taxon>
        <taxon>Eucestoda</taxon>
        <taxon>Diphyllobothriidea</taxon>
        <taxon>Diphyllobothriidae</taxon>
        <taxon>Schistocephalus</taxon>
    </lineage>
</organism>
<protein>
    <recommendedName>
        <fullName evidence="5">1-acyl-sn-glycerol-3-phosphate acyltransferase</fullName>
        <ecNumber evidence="5">2.3.1.51</ecNumber>
    </recommendedName>
</protein>
<dbReference type="CDD" id="cd07989">
    <property type="entry name" value="LPLAT_AGPAT-like"/>
    <property type="match status" value="1"/>
</dbReference>
<dbReference type="NCBIfam" id="TIGR00530">
    <property type="entry name" value="AGP_acyltrn"/>
    <property type="match status" value="1"/>
</dbReference>
<proteinExistence type="inferred from homology"/>
<evidence type="ECO:0000259" key="6">
    <source>
        <dbReference type="SMART" id="SM00563"/>
    </source>
</evidence>
<dbReference type="AlphaFoldDB" id="A0A0X3NJX4"/>
<evidence type="ECO:0000256" key="2">
    <source>
        <dbReference type="ARBA" id="ARBA00008655"/>
    </source>
</evidence>
<dbReference type="InterPro" id="IPR002123">
    <property type="entry name" value="Plipid/glycerol_acylTrfase"/>
</dbReference>
<reference evidence="7" key="1">
    <citation type="submission" date="2016-01" db="EMBL/GenBank/DDBJ databases">
        <title>Reference transcriptome for the parasite Schistocephalus solidus: insights into the molecular evolution of parasitism.</title>
        <authorList>
            <person name="Hebert F.O."/>
            <person name="Grambauer S."/>
            <person name="Barber I."/>
            <person name="Landry C.R."/>
            <person name="Aubin-Horth N."/>
        </authorList>
    </citation>
    <scope>NUCLEOTIDE SEQUENCE</scope>
</reference>
<dbReference type="GO" id="GO:0003841">
    <property type="term" value="F:1-acylglycerol-3-phosphate O-acyltransferase activity"/>
    <property type="evidence" value="ECO:0007669"/>
    <property type="project" value="UniProtKB-UniRule"/>
</dbReference>
<comment type="domain">
    <text evidence="5">The HXXXXD motif is essential for acyltransferase activity and may constitute the binding site for the phosphate moiety of the glycerol-3-phosphate.</text>
</comment>
<dbReference type="EMBL" id="GEEE01022966">
    <property type="protein sequence ID" value="JAP40259.1"/>
    <property type="molecule type" value="Transcribed_RNA"/>
</dbReference>
<keyword evidence="5" id="KW-1208">Phospholipid metabolism</keyword>
<evidence type="ECO:0000256" key="1">
    <source>
        <dbReference type="ARBA" id="ARBA00004728"/>
    </source>
</evidence>
<comment type="pathway">
    <text evidence="1">Phospholipid metabolism; CDP-diacylglycerol biosynthesis; CDP-diacylglycerol from sn-glycerol 3-phosphate: step 2/3.</text>
</comment>